<organism evidence="2 3">
    <name type="scientific">Bugula neritina</name>
    <name type="common">Brown bryozoan</name>
    <name type="synonym">Sertularia neritina</name>
    <dbReference type="NCBI Taxonomy" id="10212"/>
    <lineage>
        <taxon>Eukaryota</taxon>
        <taxon>Metazoa</taxon>
        <taxon>Spiralia</taxon>
        <taxon>Lophotrochozoa</taxon>
        <taxon>Bryozoa</taxon>
        <taxon>Gymnolaemata</taxon>
        <taxon>Cheilostomatida</taxon>
        <taxon>Flustrina</taxon>
        <taxon>Buguloidea</taxon>
        <taxon>Bugulidae</taxon>
        <taxon>Bugula</taxon>
    </lineage>
</organism>
<dbReference type="GO" id="GO:0061172">
    <property type="term" value="P:regulation of establishment of bipolar cell polarity"/>
    <property type="evidence" value="ECO:0007669"/>
    <property type="project" value="TreeGrafter"/>
</dbReference>
<dbReference type="GO" id="GO:0000132">
    <property type="term" value="P:establishment of mitotic spindle orientation"/>
    <property type="evidence" value="ECO:0007669"/>
    <property type="project" value="TreeGrafter"/>
</dbReference>
<dbReference type="Proteomes" id="UP000593567">
    <property type="component" value="Unassembled WGS sequence"/>
</dbReference>
<dbReference type="PANTHER" id="PTHR21437:SF1">
    <property type="entry name" value="WIDE AWAKE"/>
    <property type="match status" value="1"/>
</dbReference>
<feature type="domain" description="Fibronectin type-III" evidence="1">
    <location>
        <begin position="257"/>
        <end position="364"/>
    </location>
</feature>
<dbReference type="InterPro" id="IPR013783">
    <property type="entry name" value="Ig-like_fold"/>
</dbReference>
<reference evidence="2" key="1">
    <citation type="submission" date="2020-06" db="EMBL/GenBank/DDBJ databases">
        <title>Draft genome of Bugula neritina, a colonial animal packing powerful symbionts and potential medicines.</title>
        <authorList>
            <person name="Rayko M."/>
        </authorList>
    </citation>
    <scope>NUCLEOTIDE SEQUENCE [LARGE SCALE GENOMIC DNA]</scope>
    <source>
        <strain evidence="2">Kwan_BN1</strain>
    </source>
</reference>
<dbReference type="Gene3D" id="2.60.40.10">
    <property type="entry name" value="Immunoglobulins"/>
    <property type="match status" value="1"/>
</dbReference>
<dbReference type="PANTHER" id="PTHR21437">
    <property type="entry name" value="WIDE AWAKE"/>
    <property type="match status" value="1"/>
</dbReference>
<gene>
    <name evidence="2" type="ORF">EB796_012442</name>
</gene>
<dbReference type="InterPro" id="IPR003961">
    <property type="entry name" value="FN3_dom"/>
</dbReference>
<evidence type="ECO:0000313" key="3">
    <source>
        <dbReference type="Proteomes" id="UP000593567"/>
    </source>
</evidence>
<comment type="caution">
    <text evidence="2">The sequence shown here is derived from an EMBL/GenBank/DDBJ whole genome shotgun (WGS) entry which is preliminary data.</text>
</comment>
<dbReference type="AlphaFoldDB" id="A0A7J7JSD5"/>
<dbReference type="EMBL" id="VXIV02001838">
    <property type="protein sequence ID" value="KAF6029259.1"/>
    <property type="molecule type" value="Genomic_DNA"/>
</dbReference>
<dbReference type="OrthoDB" id="2428204at2759"/>
<accession>A0A7J7JSD5</accession>
<name>A0A7J7JSD5_BUGNE</name>
<evidence type="ECO:0000313" key="2">
    <source>
        <dbReference type="EMBL" id="KAF6029259.1"/>
    </source>
</evidence>
<evidence type="ECO:0000259" key="1">
    <source>
        <dbReference type="PROSITE" id="PS50853"/>
    </source>
</evidence>
<sequence length="936" mass="105678">MHSTLSLNSSLIRCCFPVLTCTQVANFLLPNMLSQHNEAKELKVKLRKLSLRRPSSYDDPSDLLEFGSAVGKDVLSSLHFTQARRKSYFHNRSRSFDASTPDLTNLRLHHSPEEKFHSIEFLMEHDYPCAVFDAVYRGDLLQLQALLISRNTHTSSVEVDGMSALDVALLLDSQLIASFLIKQGTQTMLLGDNDASKVLTSLDCLLSQCEQEVATLNGNILSYSHKHKMLQKRKLDVWLKKRNFLRRMKSKYNATECPRPIEHFDLISTSHTSLRVVYLAATAAHPADQSECWSPVIGYRVTWSSSPLFLDSQSAYIPATSSTIQYDITELQPELPYYVTLSALNIKGFSQSNLTNSACETPSNWRNCTEMTSKGSRYDTEQIEEIYREVKSYQLLDDSSSSSSSELSSSPILHTAKNSLRRGLLALFSAPSTIKFAKSAKRDSLYLACVLYNKDRVIVTEEDRYLPLLEVENSYGTNATITTAFNWLMKVNCHWSEINKLKHDMEKLNNVTSYSMKLQLLTALQQLQSLTGVQDLGMLHYQPIRDENTGAVVFVFVRQILDPKHFSFQQNLKWTALAKFHKNTPRSDCLGSILSTELIMYREGSHQPVSPGLHLGYLQAELCNNGVLRVMVSSQSPNSLPSVKIRDNANVTKDEWKSLLELSSHCQQCTDNQSSKSKSLFKKQLVRATRKLMDCLNIPADVALRHEIYSCEVLEFSPRVSFIILLPPSPAICHQRSDAKLTYTADTQLNQETLRVPVKSFEVSHLHTYQPSFISSYTKAMLALDVEMTAALQAQREAFSRTEIETTKPLVEDLKAHNLTLENIWKEARWLTDVVRTAREKNYTGILVKALYQNLLNEHKGDTGQHYSTKEASCCQHQLTKSDQHKSNTNNCGTTNNADTMTSCNTSISNEELSDPEASDHVLPCALNYLDMGAFI</sequence>
<dbReference type="PROSITE" id="PS50853">
    <property type="entry name" value="FN3"/>
    <property type="match status" value="1"/>
</dbReference>
<dbReference type="GO" id="GO:0005819">
    <property type="term" value="C:spindle"/>
    <property type="evidence" value="ECO:0007669"/>
    <property type="project" value="TreeGrafter"/>
</dbReference>
<protein>
    <submittedName>
        <fullName evidence="2">ANKFN1</fullName>
    </submittedName>
</protein>
<dbReference type="CDD" id="cd00063">
    <property type="entry name" value="FN3"/>
    <property type="match status" value="1"/>
</dbReference>
<dbReference type="SUPFAM" id="SSF49265">
    <property type="entry name" value="Fibronectin type III"/>
    <property type="match status" value="1"/>
</dbReference>
<proteinExistence type="predicted"/>
<keyword evidence="3" id="KW-1185">Reference proteome</keyword>
<dbReference type="InterPro" id="IPR036116">
    <property type="entry name" value="FN3_sf"/>
</dbReference>
<dbReference type="InterPro" id="IPR039269">
    <property type="entry name" value="ANKFN1"/>
</dbReference>